<proteinExistence type="predicted"/>
<dbReference type="EMBL" id="JASCZI010092698">
    <property type="protein sequence ID" value="MED6152677.1"/>
    <property type="molecule type" value="Genomic_DNA"/>
</dbReference>
<name>A0ABU6TUU9_9FABA</name>
<accession>A0ABU6TUU9</accession>
<dbReference type="Proteomes" id="UP001341840">
    <property type="component" value="Unassembled WGS sequence"/>
</dbReference>
<gene>
    <name evidence="1" type="ORF">PIB30_094347</name>
</gene>
<evidence type="ECO:0000313" key="1">
    <source>
        <dbReference type="EMBL" id="MED6152677.1"/>
    </source>
</evidence>
<organism evidence="1 2">
    <name type="scientific">Stylosanthes scabra</name>
    <dbReference type="NCBI Taxonomy" id="79078"/>
    <lineage>
        <taxon>Eukaryota</taxon>
        <taxon>Viridiplantae</taxon>
        <taxon>Streptophyta</taxon>
        <taxon>Embryophyta</taxon>
        <taxon>Tracheophyta</taxon>
        <taxon>Spermatophyta</taxon>
        <taxon>Magnoliopsida</taxon>
        <taxon>eudicotyledons</taxon>
        <taxon>Gunneridae</taxon>
        <taxon>Pentapetalae</taxon>
        <taxon>rosids</taxon>
        <taxon>fabids</taxon>
        <taxon>Fabales</taxon>
        <taxon>Fabaceae</taxon>
        <taxon>Papilionoideae</taxon>
        <taxon>50 kb inversion clade</taxon>
        <taxon>dalbergioids sensu lato</taxon>
        <taxon>Dalbergieae</taxon>
        <taxon>Pterocarpus clade</taxon>
        <taxon>Stylosanthes</taxon>
    </lineage>
</organism>
<reference evidence="1 2" key="1">
    <citation type="journal article" date="2023" name="Plants (Basel)">
        <title>Bridging the Gap: Combining Genomics and Transcriptomics Approaches to Understand Stylosanthes scabra, an Orphan Legume from the Brazilian Caatinga.</title>
        <authorList>
            <person name="Ferreira-Neto J.R.C."/>
            <person name="da Silva M.D."/>
            <person name="Binneck E."/>
            <person name="de Melo N.F."/>
            <person name="da Silva R.H."/>
            <person name="de Melo A.L.T.M."/>
            <person name="Pandolfi V."/>
            <person name="Bustamante F.O."/>
            <person name="Brasileiro-Vidal A.C."/>
            <person name="Benko-Iseppon A.M."/>
        </authorList>
    </citation>
    <scope>NUCLEOTIDE SEQUENCE [LARGE SCALE GENOMIC DNA]</scope>
    <source>
        <tissue evidence="1">Leaves</tissue>
    </source>
</reference>
<keyword evidence="2" id="KW-1185">Reference proteome</keyword>
<sequence length="69" mass="7677">MRVGTRTTARDWQWVNQAMEDDGEVESRLPRAAVRCRGRILCRPGSMFTGVTSGCIREILEPGTGPHTC</sequence>
<protein>
    <submittedName>
        <fullName evidence="1">Uncharacterized protein</fullName>
    </submittedName>
</protein>
<evidence type="ECO:0000313" key="2">
    <source>
        <dbReference type="Proteomes" id="UP001341840"/>
    </source>
</evidence>
<comment type="caution">
    <text evidence="1">The sequence shown here is derived from an EMBL/GenBank/DDBJ whole genome shotgun (WGS) entry which is preliminary data.</text>
</comment>